<gene>
    <name evidence="1" type="ORF">RPERSI_LOCUS32162</name>
</gene>
<proteinExistence type="predicted"/>
<dbReference type="EMBL" id="CAJVQC010132970">
    <property type="protein sequence ID" value="CAG8842103.1"/>
    <property type="molecule type" value="Genomic_DNA"/>
</dbReference>
<name>A0ACA9SLP7_9GLOM</name>
<accession>A0ACA9SLP7</accession>
<keyword evidence="2" id="KW-1185">Reference proteome</keyword>
<sequence length="98" mass="10702">SEQNEMEIGLIGLGEMGLMYAKRIANAGWKSVNVCDLPSRYDELKEKLKGSGLKVLRDGHAVSRRSDFIIYSVEAENIDRVVAEYGPSSKVGSIVAGQ</sequence>
<comment type="caution">
    <text evidence="1">The sequence shown here is derived from an EMBL/GenBank/DDBJ whole genome shotgun (WGS) entry which is preliminary data.</text>
</comment>
<organism evidence="1 2">
    <name type="scientific">Racocetra persica</name>
    <dbReference type="NCBI Taxonomy" id="160502"/>
    <lineage>
        <taxon>Eukaryota</taxon>
        <taxon>Fungi</taxon>
        <taxon>Fungi incertae sedis</taxon>
        <taxon>Mucoromycota</taxon>
        <taxon>Glomeromycotina</taxon>
        <taxon>Glomeromycetes</taxon>
        <taxon>Diversisporales</taxon>
        <taxon>Gigasporaceae</taxon>
        <taxon>Racocetra</taxon>
    </lineage>
</organism>
<protein>
    <submittedName>
        <fullName evidence="1">11036_t:CDS:1</fullName>
    </submittedName>
</protein>
<dbReference type="Proteomes" id="UP000789920">
    <property type="component" value="Unassembled WGS sequence"/>
</dbReference>
<reference evidence="1" key="1">
    <citation type="submission" date="2021-06" db="EMBL/GenBank/DDBJ databases">
        <authorList>
            <person name="Kallberg Y."/>
            <person name="Tangrot J."/>
            <person name="Rosling A."/>
        </authorList>
    </citation>
    <scope>NUCLEOTIDE SEQUENCE</scope>
    <source>
        <strain evidence="1">MA461A</strain>
    </source>
</reference>
<evidence type="ECO:0000313" key="2">
    <source>
        <dbReference type="Proteomes" id="UP000789920"/>
    </source>
</evidence>
<evidence type="ECO:0000313" key="1">
    <source>
        <dbReference type="EMBL" id="CAG8842103.1"/>
    </source>
</evidence>
<feature type="non-terminal residue" evidence="1">
    <location>
        <position position="1"/>
    </location>
</feature>
<feature type="non-terminal residue" evidence="1">
    <location>
        <position position="98"/>
    </location>
</feature>